<dbReference type="PIRSF" id="PIRSF015000">
    <property type="entry name" value="UCP01500"/>
    <property type="match status" value="1"/>
</dbReference>
<keyword evidence="1" id="KW-1133">Transmembrane helix</keyword>
<sequence length="234" mass="26621">MTDDQFTPDGERERRLGAGLFEREMGPSSSMAHLYRGEVHRMTRWRERLDRTTNWAVTVIAAILTWAFSDPGNPHYLILVGLITLAAFLGIEAHRYRGFDVWRSRVRLIQQNVWAQGLDPSSDVEDHAWREKLRADYNQPTLKVPFEEALAHRLRRVYLALVSVVAAAWLIRVTAFAESGPWPASASIGMVPGTVVTVAVALTYLGAVIIAVRPRTWHSRSELREYVVNDWVDE</sequence>
<name>A0A4C2EH57_9EURY</name>
<feature type="transmembrane region" description="Helical" evidence="1">
    <location>
        <begin position="157"/>
        <end position="177"/>
    </location>
</feature>
<gene>
    <name evidence="2" type="ORF">Harman_05450</name>
</gene>
<organism evidence="2 3">
    <name type="scientific">Haloarcula mannanilytica</name>
    <dbReference type="NCBI Taxonomy" id="2509225"/>
    <lineage>
        <taxon>Archaea</taxon>
        <taxon>Methanobacteriati</taxon>
        <taxon>Methanobacteriota</taxon>
        <taxon>Stenosarchaea group</taxon>
        <taxon>Halobacteria</taxon>
        <taxon>Halobacteriales</taxon>
        <taxon>Haloarculaceae</taxon>
        <taxon>Haloarcula</taxon>
    </lineage>
</organism>
<keyword evidence="3" id="KW-1185">Reference proteome</keyword>
<evidence type="ECO:0000313" key="3">
    <source>
        <dbReference type="Proteomes" id="UP000304382"/>
    </source>
</evidence>
<dbReference type="OrthoDB" id="307287at2157"/>
<evidence type="ECO:0000256" key="1">
    <source>
        <dbReference type="SAM" id="Phobius"/>
    </source>
</evidence>
<protein>
    <submittedName>
        <fullName evidence="2">Membrane protein</fullName>
    </submittedName>
</protein>
<proteinExistence type="predicted"/>
<reference evidence="2 3" key="1">
    <citation type="submission" date="2019-02" db="EMBL/GenBank/DDBJ databases">
        <title>Haloarcula mannanilyticum sp. nov., a mannan degrading haloarchaeon isolated from commercial salt.</title>
        <authorList>
            <person name="Enomoto S."/>
            <person name="Shimane Y."/>
            <person name="Kamekura M."/>
            <person name="Ito T."/>
            <person name="Moriya O."/>
            <person name="Ihara K."/>
            <person name="Takahashi-Ando N."/>
            <person name="Fukushima Y."/>
            <person name="Yoshida Y."/>
            <person name="Usama R."/>
            <person name="Takai K."/>
            <person name="Minegishi H."/>
        </authorList>
    </citation>
    <scope>NUCLEOTIDE SEQUENCE [LARGE SCALE GENOMIC DNA]</scope>
    <source>
        <strain evidence="2 3">MD130-1</strain>
    </source>
</reference>
<keyword evidence="1" id="KW-0472">Membrane</keyword>
<accession>A0A4C2EH57</accession>
<feature type="transmembrane region" description="Helical" evidence="1">
    <location>
        <begin position="75"/>
        <end position="93"/>
    </location>
</feature>
<feature type="transmembrane region" description="Helical" evidence="1">
    <location>
        <begin position="52"/>
        <end position="69"/>
    </location>
</feature>
<dbReference type="AlphaFoldDB" id="A0A4C2EH57"/>
<dbReference type="Proteomes" id="UP000304382">
    <property type="component" value="Unassembled WGS sequence"/>
</dbReference>
<dbReference type="Pfam" id="PF10028">
    <property type="entry name" value="DUF2270"/>
    <property type="match status" value="1"/>
</dbReference>
<feature type="transmembrane region" description="Helical" evidence="1">
    <location>
        <begin position="189"/>
        <end position="212"/>
    </location>
</feature>
<dbReference type="EMBL" id="BIXZ01000001">
    <property type="protein sequence ID" value="GCF12610.1"/>
    <property type="molecule type" value="Genomic_DNA"/>
</dbReference>
<evidence type="ECO:0000313" key="2">
    <source>
        <dbReference type="EMBL" id="GCF12610.1"/>
    </source>
</evidence>
<keyword evidence="1" id="KW-0812">Transmembrane</keyword>
<dbReference type="RefSeq" id="WP_137682288.1">
    <property type="nucleotide sequence ID" value="NZ_BIXZ01000001.1"/>
</dbReference>
<dbReference type="InterPro" id="IPR014470">
    <property type="entry name" value="UCP01500"/>
</dbReference>
<comment type="caution">
    <text evidence="2">The sequence shown here is derived from an EMBL/GenBank/DDBJ whole genome shotgun (WGS) entry which is preliminary data.</text>
</comment>